<dbReference type="InterPro" id="IPR036942">
    <property type="entry name" value="Beta-barrel_TonB_sf"/>
</dbReference>
<accession>A0A538SVL9</accession>
<evidence type="ECO:0000256" key="5">
    <source>
        <dbReference type="ARBA" id="ARBA00022729"/>
    </source>
</evidence>
<dbReference type="AlphaFoldDB" id="A0A538SVL9"/>
<evidence type="ECO:0000256" key="9">
    <source>
        <dbReference type="ARBA" id="ARBA00023237"/>
    </source>
</evidence>
<evidence type="ECO:0000256" key="7">
    <source>
        <dbReference type="ARBA" id="ARBA00023136"/>
    </source>
</evidence>
<protein>
    <submittedName>
        <fullName evidence="12">TonB-dependent receptor</fullName>
    </submittedName>
</protein>
<keyword evidence="5" id="KW-0732">Signal</keyword>
<keyword evidence="2" id="KW-0813">Transport</keyword>
<reference evidence="12 13" key="1">
    <citation type="journal article" date="2019" name="Nat. Microbiol.">
        <title>Mediterranean grassland soil C-N compound turnover is dependent on rainfall and depth, and is mediated by genomically divergent microorganisms.</title>
        <authorList>
            <person name="Diamond S."/>
            <person name="Andeer P.F."/>
            <person name="Li Z."/>
            <person name="Crits-Christoph A."/>
            <person name="Burstein D."/>
            <person name="Anantharaman K."/>
            <person name="Lane K.R."/>
            <person name="Thomas B.C."/>
            <person name="Pan C."/>
            <person name="Northen T.R."/>
            <person name="Banfield J.F."/>
        </authorList>
    </citation>
    <scope>NUCLEOTIDE SEQUENCE [LARGE SCALE GENOMIC DNA]</scope>
    <source>
        <strain evidence="12">WS_2</strain>
    </source>
</reference>
<evidence type="ECO:0000256" key="10">
    <source>
        <dbReference type="SAM" id="MobiDB-lite"/>
    </source>
</evidence>
<keyword evidence="7" id="KW-0472">Membrane</keyword>
<dbReference type="GO" id="GO:0015344">
    <property type="term" value="F:siderophore uptake transmembrane transporter activity"/>
    <property type="evidence" value="ECO:0007669"/>
    <property type="project" value="TreeGrafter"/>
</dbReference>
<dbReference type="SUPFAM" id="SSF56935">
    <property type="entry name" value="Porins"/>
    <property type="match status" value="1"/>
</dbReference>
<name>A0A538SVL9_UNCEI</name>
<evidence type="ECO:0000313" key="13">
    <source>
        <dbReference type="Proteomes" id="UP000317716"/>
    </source>
</evidence>
<sequence>MPGLGAVPDYEASLDYARSLTQLDVASAPRGLAPAARLAGALERERTRSRDPLGHLGLGDHDTDDRMGSDQLTAALEWPRALSPLALEGAGLLRRERAELHDAADGHPDPPPSERTTRGASLGVQLRPLGDRVVLHAARRWDRIEDRLRSLSSLGRLQRTDVVREISAPQLGARVGIAGGLEVKANWSRAERPPDFMELFGNQGSVLGNPALRPERGESWDAGARWSRAGAGGFAGTAEWSHFESDTRDIILYVRNSQSSVRAQNVSRGVIRGEEFSLSAGTPWGLTAAAAATLEEARDRGSAPAYYGKRLPQRPERQATARVEYRRTRLGVGADLDYLGDNYLDQYNQEQKHVPSRTLVGAWLSVSILAQRVRFTVEGKNLGDRSVSDVGGFPLPGRSVFVSCDAHLTQH</sequence>
<gene>
    <name evidence="12" type="ORF">E6K72_06410</name>
</gene>
<comment type="subcellular location">
    <subcellularLocation>
        <location evidence="1">Cell outer membrane</location>
        <topology evidence="1">Multi-pass membrane protein</topology>
    </subcellularLocation>
</comment>
<evidence type="ECO:0000256" key="4">
    <source>
        <dbReference type="ARBA" id="ARBA00022692"/>
    </source>
</evidence>
<evidence type="ECO:0000256" key="3">
    <source>
        <dbReference type="ARBA" id="ARBA00022452"/>
    </source>
</evidence>
<evidence type="ECO:0000256" key="2">
    <source>
        <dbReference type="ARBA" id="ARBA00022448"/>
    </source>
</evidence>
<feature type="domain" description="TonB-dependent receptor-like beta-barrel" evidence="11">
    <location>
        <begin position="102"/>
        <end position="382"/>
    </location>
</feature>
<evidence type="ECO:0000256" key="1">
    <source>
        <dbReference type="ARBA" id="ARBA00004571"/>
    </source>
</evidence>
<dbReference type="Pfam" id="PF00593">
    <property type="entry name" value="TonB_dep_Rec_b-barrel"/>
    <property type="match status" value="1"/>
</dbReference>
<dbReference type="PANTHER" id="PTHR30069:SF29">
    <property type="entry name" value="HEMOGLOBIN AND HEMOGLOBIN-HAPTOGLOBIN-BINDING PROTEIN 1-RELATED"/>
    <property type="match status" value="1"/>
</dbReference>
<comment type="caution">
    <text evidence="12">The sequence shown here is derived from an EMBL/GenBank/DDBJ whole genome shotgun (WGS) entry which is preliminary data.</text>
</comment>
<evidence type="ECO:0000259" key="11">
    <source>
        <dbReference type="Pfam" id="PF00593"/>
    </source>
</evidence>
<proteinExistence type="predicted"/>
<dbReference type="EMBL" id="VBOS01000216">
    <property type="protein sequence ID" value="TMQ55419.1"/>
    <property type="molecule type" value="Genomic_DNA"/>
</dbReference>
<keyword evidence="8 12" id="KW-0675">Receptor</keyword>
<dbReference type="GO" id="GO:0009279">
    <property type="term" value="C:cell outer membrane"/>
    <property type="evidence" value="ECO:0007669"/>
    <property type="project" value="UniProtKB-SubCell"/>
</dbReference>
<feature type="compositionally biased region" description="Basic and acidic residues" evidence="10">
    <location>
        <begin position="42"/>
        <end position="67"/>
    </location>
</feature>
<keyword evidence="9" id="KW-0998">Cell outer membrane</keyword>
<dbReference type="InterPro" id="IPR039426">
    <property type="entry name" value="TonB-dep_rcpt-like"/>
</dbReference>
<keyword evidence="6" id="KW-0798">TonB box</keyword>
<dbReference type="InterPro" id="IPR000531">
    <property type="entry name" value="Beta-barrel_TonB"/>
</dbReference>
<evidence type="ECO:0000256" key="8">
    <source>
        <dbReference type="ARBA" id="ARBA00023170"/>
    </source>
</evidence>
<keyword evidence="4" id="KW-0812">Transmembrane</keyword>
<evidence type="ECO:0000256" key="6">
    <source>
        <dbReference type="ARBA" id="ARBA00023077"/>
    </source>
</evidence>
<evidence type="ECO:0000313" key="12">
    <source>
        <dbReference type="EMBL" id="TMQ55419.1"/>
    </source>
</evidence>
<dbReference type="Proteomes" id="UP000317716">
    <property type="component" value="Unassembled WGS sequence"/>
</dbReference>
<dbReference type="Gene3D" id="2.40.170.20">
    <property type="entry name" value="TonB-dependent receptor, beta-barrel domain"/>
    <property type="match status" value="1"/>
</dbReference>
<dbReference type="GO" id="GO:0044718">
    <property type="term" value="P:siderophore transmembrane transport"/>
    <property type="evidence" value="ECO:0007669"/>
    <property type="project" value="TreeGrafter"/>
</dbReference>
<feature type="region of interest" description="Disordered" evidence="10">
    <location>
        <begin position="101"/>
        <end position="122"/>
    </location>
</feature>
<organism evidence="12 13">
    <name type="scientific">Eiseniibacteriota bacterium</name>
    <dbReference type="NCBI Taxonomy" id="2212470"/>
    <lineage>
        <taxon>Bacteria</taxon>
        <taxon>Candidatus Eiseniibacteriota</taxon>
    </lineage>
</organism>
<dbReference type="PANTHER" id="PTHR30069">
    <property type="entry name" value="TONB-DEPENDENT OUTER MEMBRANE RECEPTOR"/>
    <property type="match status" value="1"/>
</dbReference>
<keyword evidence="3" id="KW-1134">Transmembrane beta strand</keyword>
<feature type="region of interest" description="Disordered" evidence="10">
    <location>
        <begin position="39"/>
        <end position="67"/>
    </location>
</feature>